<proteinExistence type="inferred from homology"/>
<dbReference type="NCBIfam" id="NF001136">
    <property type="entry name" value="PRK00142.1-4"/>
    <property type="match status" value="1"/>
</dbReference>
<dbReference type="Gene3D" id="3.40.250.10">
    <property type="entry name" value="Rhodanese-like domain"/>
    <property type="match status" value="1"/>
</dbReference>
<dbReference type="InterPro" id="IPR036873">
    <property type="entry name" value="Rhodanese-like_dom_sf"/>
</dbReference>
<dbReference type="Pfam" id="PF17773">
    <property type="entry name" value="UPF0176_N"/>
    <property type="match status" value="1"/>
</dbReference>
<dbReference type="PROSITE" id="PS50206">
    <property type="entry name" value="RHODANESE_3"/>
    <property type="match status" value="1"/>
</dbReference>
<accession>A0A3B0S093</accession>
<dbReference type="Gene3D" id="3.30.70.100">
    <property type="match status" value="1"/>
</dbReference>
<evidence type="ECO:0000259" key="1">
    <source>
        <dbReference type="PROSITE" id="PS50206"/>
    </source>
</evidence>
<evidence type="ECO:0000313" key="2">
    <source>
        <dbReference type="EMBL" id="VAV89983.1"/>
    </source>
</evidence>
<dbReference type="InterPro" id="IPR040503">
    <property type="entry name" value="TRHO_N"/>
</dbReference>
<reference evidence="2" key="1">
    <citation type="submission" date="2018-06" db="EMBL/GenBank/DDBJ databases">
        <authorList>
            <person name="Zhirakovskaya E."/>
        </authorList>
    </citation>
    <scope>NUCLEOTIDE SEQUENCE</scope>
</reference>
<dbReference type="InterPro" id="IPR001763">
    <property type="entry name" value="Rhodanese-like_dom"/>
</dbReference>
<protein>
    <submittedName>
        <fullName evidence="2">Rhodanese domain protein UPF0176, cyanobacterial/alphaproteobacterial subgroup</fullName>
    </submittedName>
</protein>
<dbReference type="SUPFAM" id="SSF52821">
    <property type="entry name" value="Rhodanese/Cell cycle control phosphatase"/>
    <property type="match status" value="1"/>
</dbReference>
<dbReference type="PANTHER" id="PTHR43268:SF3">
    <property type="entry name" value="RHODANESE-LIKE DOMAIN-CONTAINING PROTEIN 7-RELATED"/>
    <property type="match status" value="1"/>
</dbReference>
<sequence>MFHVAAFYVFTDLEDFISLRDPLYEMCTEHGVKGTILLAAEGINGTIAGSEAGVEAVLGYLTDDDRLAGLDAKRSTAEMDPFRKLKVRLKKEIVTLGVGTVDAVAHTAPHVPPGEWNDLIIADPDTVVIDTRNAYEVAIGTFEGAVDPGTRSFREFPAWIDAHPELKGKRLAMFCTGGIRCEKATAYLREQGFEEVYQLDGGILKYLETVEEPASRWDGECYVFDRRVSVGHGLEPGNHEVCPSCNTVLSAKERSTDTYREGICCPACHDSLTPERESRFAERQRQIELADARGTTHLGVSGADTALGFKWWPRRVGCIARLVCPS</sequence>
<dbReference type="PANTHER" id="PTHR43268">
    <property type="entry name" value="THIOSULFATE SULFURTRANSFERASE/RHODANESE-LIKE DOMAIN-CONTAINING PROTEIN 2"/>
    <property type="match status" value="1"/>
</dbReference>
<dbReference type="SMART" id="SM00450">
    <property type="entry name" value="RHOD"/>
    <property type="match status" value="1"/>
</dbReference>
<organism evidence="2">
    <name type="scientific">hydrothermal vent metagenome</name>
    <dbReference type="NCBI Taxonomy" id="652676"/>
    <lineage>
        <taxon>unclassified sequences</taxon>
        <taxon>metagenomes</taxon>
        <taxon>ecological metagenomes</taxon>
    </lineage>
</organism>
<dbReference type="InterPro" id="IPR020936">
    <property type="entry name" value="TrhO"/>
</dbReference>
<name>A0A3B0S093_9ZZZZ</name>
<gene>
    <name evidence="2" type="ORF">MNBD_ACTINO01-1499</name>
</gene>
<dbReference type="EMBL" id="UOEI01000026">
    <property type="protein sequence ID" value="VAV89983.1"/>
    <property type="molecule type" value="Genomic_DNA"/>
</dbReference>
<dbReference type="CDD" id="cd01518">
    <property type="entry name" value="RHOD_YceA"/>
    <property type="match status" value="1"/>
</dbReference>
<dbReference type="HAMAP" id="MF_00469">
    <property type="entry name" value="TrhO"/>
    <property type="match status" value="1"/>
</dbReference>
<dbReference type="Pfam" id="PF00581">
    <property type="entry name" value="Rhodanese"/>
    <property type="match status" value="1"/>
</dbReference>
<dbReference type="AlphaFoldDB" id="A0A3B0S093"/>
<feature type="domain" description="Rhodanese" evidence="1">
    <location>
        <begin position="122"/>
        <end position="215"/>
    </location>
</feature>